<dbReference type="EMBL" id="GBXM01022368">
    <property type="protein sequence ID" value="JAH86209.1"/>
    <property type="molecule type" value="Transcribed_RNA"/>
</dbReference>
<protein>
    <submittedName>
        <fullName evidence="1">Uncharacterized protein</fullName>
    </submittedName>
</protein>
<organism evidence="1">
    <name type="scientific">Anguilla anguilla</name>
    <name type="common">European freshwater eel</name>
    <name type="synonym">Muraena anguilla</name>
    <dbReference type="NCBI Taxonomy" id="7936"/>
    <lineage>
        <taxon>Eukaryota</taxon>
        <taxon>Metazoa</taxon>
        <taxon>Chordata</taxon>
        <taxon>Craniata</taxon>
        <taxon>Vertebrata</taxon>
        <taxon>Euteleostomi</taxon>
        <taxon>Actinopterygii</taxon>
        <taxon>Neopterygii</taxon>
        <taxon>Teleostei</taxon>
        <taxon>Anguilliformes</taxon>
        <taxon>Anguillidae</taxon>
        <taxon>Anguilla</taxon>
    </lineage>
</organism>
<reference evidence="1" key="2">
    <citation type="journal article" date="2015" name="Fish Shellfish Immunol.">
        <title>Early steps in the European eel (Anguilla anguilla)-Vibrio vulnificus interaction in the gills: Role of the RtxA13 toxin.</title>
        <authorList>
            <person name="Callol A."/>
            <person name="Pajuelo D."/>
            <person name="Ebbesson L."/>
            <person name="Teles M."/>
            <person name="MacKenzie S."/>
            <person name="Amaro C."/>
        </authorList>
    </citation>
    <scope>NUCLEOTIDE SEQUENCE</scope>
</reference>
<accession>A0A0E9W744</accession>
<reference evidence="1" key="1">
    <citation type="submission" date="2014-11" db="EMBL/GenBank/DDBJ databases">
        <authorList>
            <person name="Amaro Gonzalez C."/>
        </authorList>
    </citation>
    <scope>NUCLEOTIDE SEQUENCE</scope>
</reference>
<proteinExistence type="predicted"/>
<sequence length="47" mass="5516">MAVLVTFRQTRAELSAHQFWNARLHTWSLCKTSVVLYCKIKQYSKAT</sequence>
<evidence type="ECO:0000313" key="1">
    <source>
        <dbReference type="EMBL" id="JAH86209.1"/>
    </source>
</evidence>
<name>A0A0E9W744_ANGAN</name>
<dbReference type="AlphaFoldDB" id="A0A0E9W744"/>